<accession>A0ABP8KIQ4</accession>
<dbReference type="InterPro" id="IPR024244">
    <property type="entry name" value="DUF2537"/>
</dbReference>
<reference evidence="3" key="1">
    <citation type="journal article" date="2019" name="Int. J. Syst. Evol. Microbiol.">
        <title>The Global Catalogue of Microorganisms (GCM) 10K type strain sequencing project: providing services to taxonomists for standard genome sequencing and annotation.</title>
        <authorList>
            <consortium name="The Broad Institute Genomics Platform"/>
            <consortium name="The Broad Institute Genome Sequencing Center for Infectious Disease"/>
            <person name="Wu L."/>
            <person name="Ma J."/>
        </authorList>
    </citation>
    <scope>NUCLEOTIDE SEQUENCE [LARGE SCALE GENOMIC DNA]</scope>
    <source>
        <strain evidence="3">JCM 17688</strain>
    </source>
</reference>
<evidence type="ECO:0000256" key="1">
    <source>
        <dbReference type="SAM" id="Phobius"/>
    </source>
</evidence>
<comment type="caution">
    <text evidence="2">The sequence shown here is derived from an EMBL/GenBank/DDBJ whole genome shotgun (WGS) entry which is preliminary data.</text>
</comment>
<sequence>MTLPCPARRPRSTPWATGLTVAAMIAAYTAGVGVALFGGCLAVSRWLGVALLLLGSAGAVPLIAQARSRPVARWFAGGAAAGLAVTWLIVVAILIAT</sequence>
<gene>
    <name evidence="2" type="ORF">GCM10023147_51460</name>
</gene>
<organism evidence="2 3">
    <name type="scientific">Tsukamurella soli</name>
    <dbReference type="NCBI Taxonomy" id="644556"/>
    <lineage>
        <taxon>Bacteria</taxon>
        <taxon>Bacillati</taxon>
        <taxon>Actinomycetota</taxon>
        <taxon>Actinomycetes</taxon>
        <taxon>Mycobacteriales</taxon>
        <taxon>Tsukamurellaceae</taxon>
        <taxon>Tsukamurella</taxon>
    </lineage>
</organism>
<evidence type="ECO:0000313" key="2">
    <source>
        <dbReference type="EMBL" id="GAA4407438.1"/>
    </source>
</evidence>
<protein>
    <submittedName>
        <fullName evidence="2">DUF2537 domain-containing protein</fullName>
    </submittedName>
</protein>
<keyword evidence="1" id="KW-1133">Transmembrane helix</keyword>
<feature type="transmembrane region" description="Helical" evidence="1">
    <location>
        <begin position="43"/>
        <end position="63"/>
    </location>
</feature>
<evidence type="ECO:0000313" key="3">
    <source>
        <dbReference type="Proteomes" id="UP001500635"/>
    </source>
</evidence>
<dbReference type="RefSeq" id="WP_345001767.1">
    <property type="nucleotide sequence ID" value="NZ_BAABFR010000180.1"/>
</dbReference>
<feature type="transmembrane region" description="Helical" evidence="1">
    <location>
        <begin position="12"/>
        <end position="37"/>
    </location>
</feature>
<dbReference type="Pfam" id="PF10801">
    <property type="entry name" value="DUF2537"/>
    <property type="match status" value="1"/>
</dbReference>
<keyword evidence="3" id="KW-1185">Reference proteome</keyword>
<dbReference type="EMBL" id="BAABFR010000180">
    <property type="protein sequence ID" value="GAA4407438.1"/>
    <property type="molecule type" value="Genomic_DNA"/>
</dbReference>
<feature type="transmembrane region" description="Helical" evidence="1">
    <location>
        <begin position="75"/>
        <end position="96"/>
    </location>
</feature>
<proteinExistence type="predicted"/>
<keyword evidence="1" id="KW-0472">Membrane</keyword>
<name>A0ABP8KIQ4_9ACTN</name>
<keyword evidence="1" id="KW-0812">Transmembrane</keyword>
<dbReference type="Proteomes" id="UP001500635">
    <property type="component" value="Unassembled WGS sequence"/>
</dbReference>